<evidence type="ECO:0000259" key="2">
    <source>
        <dbReference type="PROSITE" id="PS50829"/>
    </source>
</evidence>
<feature type="compositionally biased region" description="Low complexity" evidence="1">
    <location>
        <begin position="529"/>
        <end position="541"/>
    </location>
</feature>
<feature type="compositionally biased region" description="Low complexity" evidence="1">
    <location>
        <begin position="100"/>
        <end position="112"/>
    </location>
</feature>
<dbReference type="InterPro" id="IPR003169">
    <property type="entry name" value="GYF"/>
</dbReference>
<feature type="compositionally biased region" description="Low complexity" evidence="1">
    <location>
        <begin position="44"/>
        <end position="60"/>
    </location>
</feature>
<gene>
    <name evidence="3" type="primary">SMY2</name>
    <name evidence="3" type="ORF">OC842_001263</name>
</gene>
<dbReference type="EMBL" id="JAPDMQ010000043">
    <property type="protein sequence ID" value="KAK0538570.1"/>
    <property type="molecule type" value="Genomic_DNA"/>
</dbReference>
<feature type="compositionally biased region" description="Basic and acidic residues" evidence="1">
    <location>
        <begin position="509"/>
        <end position="521"/>
    </location>
</feature>
<feature type="region of interest" description="Disordered" evidence="1">
    <location>
        <begin position="754"/>
        <end position="798"/>
    </location>
</feature>
<evidence type="ECO:0000256" key="1">
    <source>
        <dbReference type="SAM" id="MobiDB-lite"/>
    </source>
</evidence>
<reference evidence="3" key="1">
    <citation type="journal article" date="2023" name="PhytoFront">
        <title>Draft Genome Resources of Seven Strains of Tilletia horrida, Causal Agent of Kernel Smut of Rice.</title>
        <authorList>
            <person name="Khanal S."/>
            <person name="Antony Babu S."/>
            <person name="Zhou X.G."/>
        </authorList>
    </citation>
    <scope>NUCLEOTIDE SEQUENCE</scope>
    <source>
        <strain evidence="3">TX3</strain>
    </source>
</reference>
<dbReference type="PROSITE" id="PS50829">
    <property type="entry name" value="GYF"/>
    <property type="match status" value="1"/>
</dbReference>
<feature type="compositionally biased region" description="Low complexity" evidence="1">
    <location>
        <begin position="923"/>
        <end position="953"/>
    </location>
</feature>
<feature type="compositionally biased region" description="Pro residues" evidence="1">
    <location>
        <begin position="485"/>
        <end position="502"/>
    </location>
</feature>
<feature type="compositionally biased region" description="Gly residues" evidence="1">
    <location>
        <begin position="113"/>
        <end position="128"/>
    </location>
</feature>
<dbReference type="Pfam" id="PF02213">
    <property type="entry name" value="GYF"/>
    <property type="match status" value="1"/>
</dbReference>
<sequence length="1544" mass="153451">MATSMQFGPEWMRKAANRSSSSLSKEPASPNPSAFPDAAGNPLGAPGSHPTAAATAAAHGPGHGQHTHSNSNSISSNSHPASATFAASAAAGLTGGGRKPSLGSIVSSSSGAAVGGAGAGAGAGGGGPGPLPVSPAVPSPGAFSFAAAAAGLSASEREQRDRDRASGTVTMGSGRLRLIKRGLTENGPPSPNPGSPLATSHSSPFAPPATPSSPSATPVTKPSATLSNSTTGSTGTGTGTAAAAAGAGAGAAAGSGSAASATAIPNSPGLGRGPSGAWPGSRLHRQRSLADGGGPIGPPADGSAGFHKFAGYDRKRERQQSTSGPTPGNGSVANPGSRTASGASNGLGGSADDDADASRRSSITASTGSLLGHPHSDSVNGATAAERSNGHRHNGNDSLADSVSALDLGAPAGSDTPSWSPDKAFWQYRDPTGQVQGPFSAVNMQDWYKQNYFTSDLLVKRQEEEEFRPLGVVLAELGDTATPFLQPPPSKRAPPVGPPGLQPVPQKAPAREVDKPADPTLEHQQLNGSAASAHQQHQSASDEQSVGTPNQSFQSIETGSIGGSSLGPVDYRGEGVWPGGRMDGVAGIGGGGSGHLADQLTGGPHAVGPDGAGGMHPGLGQRRPWPNLDLDLGGFGAAGGVGGGVPGSPFGPNGVPRSPFTPGAGLLGMSPHPARQAAGIPGSPFGVPSVANLDLDARLRQQEEMIVLARQRELQEQRQAAAAAAARSGYGVGMGPGMNVGVGGLAAEHFGGLHTPGRRGWDELPPSAGAAPSGPAPWQQFVVPPQNMPNPGGPAAFYESFSQAQRPMGPGAPAPWASSPITTARMPFEQQQQQQQQPLAPQGGPDDPFGASQQNAALPPPSPWSHAPAELPTAAATSDHGTVPQPQPVHHDEPVLSSHDSSVTSPISSQVIAPVGTPRRSRSPAPASAADVQAASEVPVEAQPATEEIAEPAPVAPEPESEASLQEEPAVEEAPAQEEAAEDPEQLWPADPSAVEFAPEPSFDDMSGSKSKFDDAASAQAARRTRRGGRHLRSDSNDDERDGELSSGHASGNVRLVSQEHFKRGSSGPNSAVEAPLSAWLPDAGGQASTPVSAKPAPWASKADDEGNASSGPSLREIQAAEARNAEAKRNAQRAAAERVAKASALSPSSNDPPLPSTMSWGLASVPPNGPKESPIAPSIQPGGNAWSHKAPLAATGGPKKTLMEIQEEERKRAQRQAELRSAQAAAIRKGYADSASRSISNPHPHPSSAAAAAAQGPNAGAAAGSAGTAGSGTGAWSVVGAGGKTSSTPSAGPPGVARAVSATTTAQRVASGPASGSSWGSAAAAAGAGAASSSSLGKAAGVKAALGTSASSAGAGGAASAGNGARKPSARPGSGAPGAESYSPSSPSPEFLQYCKDHLKGLSIRVDDFIEMLLSFPLDPTPDVIEIIAESVYANSSTLDGRRFASDFVAKRKLDAKGHFASSHTQGHGFGGFDGGSGSGLGGVAGVGSGSGGSGSAGGSGGGAWTPAGRTASEVLKSQPSAGKNESPFGFKVVKAKGNKKRN</sequence>
<feature type="compositionally biased region" description="Basic residues" evidence="1">
    <location>
        <begin position="1535"/>
        <end position="1544"/>
    </location>
</feature>
<evidence type="ECO:0000313" key="3">
    <source>
        <dbReference type="EMBL" id="KAK0538570.1"/>
    </source>
</evidence>
<feature type="compositionally biased region" description="Low complexity" evidence="1">
    <location>
        <begin position="1310"/>
        <end position="1322"/>
    </location>
</feature>
<feature type="compositionally biased region" description="Polar residues" evidence="1">
    <location>
        <begin position="898"/>
        <end position="911"/>
    </location>
</feature>
<feature type="compositionally biased region" description="Low complexity" evidence="1">
    <location>
        <begin position="139"/>
        <end position="154"/>
    </location>
</feature>
<dbReference type="CDD" id="cd00072">
    <property type="entry name" value="GYF"/>
    <property type="match status" value="1"/>
</dbReference>
<accession>A0AAN6GGS8</accession>
<feature type="compositionally biased region" description="Low complexity" evidence="1">
    <location>
        <begin position="360"/>
        <end position="369"/>
    </location>
</feature>
<feature type="region of interest" description="Disordered" evidence="1">
    <location>
        <begin position="480"/>
        <end position="575"/>
    </location>
</feature>
<dbReference type="SUPFAM" id="SSF55277">
    <property type="entry name" value="GYF domain"/>
    <property type="match status" value="1"/>
</dbReference>
<feature type="region of interest" description="Disordered" evidence="1">
    <location>
        <begin position="827"/>
        <end position="1322"/>
    </location>
</feature>
<dbReference type="PANTHER" id="PTHR14445">
    <property type="entry name" value="GRB10 INTERACTING GYF PROTEIN"/>
    <property type="match status" value="1"/>
</dbReference>
<dbReference type="InterPro" id="IPR051640">
    <property type="entry name" value="GRB10-interact_GYF"/>
</dbReference>
<feature type="domain" description="GYF" evidence="2">
    <location>
        <begin position="423"/>
        <end position="471"/>
    </location>
</feature>
<feature type="compositionally biased region" description="Low complexity" evidence="1">
    <location>
        <begin position="1241"/>
        <end position="1267"/>
    </location>
</feature>
<dbReference type="Proteomes" id="UP001176521">
    <property type="component" value="Unassembled WGS sequence"/>
</dbReference>
<feature type="compositionally biased region" description="Low complexity" evidence="1">
    <location>
        <begin position="765"/>
        <end position="777"/>
    </location>
</feature>
<dbReference type="PANTHER" id="PTHR14445:SF36">
    <property type="entry name" value="FI03272P-RELATED"/>
    <property type="match status" value="1"/>
</dbReference>
<dbReference type="Gene3D" id="3.30.1490.40">
    <property type="match status" value="1"/>
</dbReference>
<feature type="compositionally biased region" description="Low complexity" evidence="1">
    <location>
        <begin position="254"/>
        <end position="263"/>
    </location>
</feature>
<dbReference type="InterPro" id="IPR035445">
    <property type="entry name" value="GYF-like_dom_sf"/>
</dbReference>
<feature type="region of interest" description="Disordered" evidence="1">
    <location>
        <begin position="1489"/>
        <end position="1544"/>
    </location>
</feature>
<feature type="compositionally biased region" description="Polar residues" evidence="1">
    <location>
        <begin position="542"/>
        <end position="558"/>
    </location>
</feature>
<feature type="region of interest" description="Disordered" evidence="1">
    <location>
        <begin position="1354"/>
        <end position="1388"/>
    </location>
</feature>
<organism evidence="3 4">
    <name type="scientific">Tilletia horrida</name>
    <dbReference type="NCBI Taxonomy" id="155126"/>
    <lineage>
        <taxon>Eukaryota</taxon>
        <taxon>Fungi</taxon>
        <taxon>Dikarya</taxon>
        <taxon>Basidiomycota</taxon>
        <taxon>Ustilaginomycotina</taxon>
        <taxon>Exobasidiomycetes</taxon>
        <taxon>Tilletiales</taxon>
        <taxon>Tilletiaceae</taxon>
        <taxon>Tilletia</taxon>
    </lineage>
</organism>
<feature type="compositionally biased region" description="Pro residues" evidence="1">
    <location>
        <begin position="129"/>
        <end position="138"/>
    </location>
</feature>
<dbReference type="SMART" id="SM00444">
    <property type="entry name" value="GYF"/>
    <property type="match status" value="1"/>
</dbReference>
<feature type="compositionally biased region" description="Low complexity" evidence="1">
    <location>
        <begin position="195"/>
        <end position="204"/>
    </location>
</feature>
<protein>
    <submittedName>
        <fullName evidence="3">Kinesin-like protein</fullName>
    </submittedName>
</protein>
<comment type="caution">
    <text evidence="3">The sequence shown here is derived from an EMBL/GenBank/DDBJ whole genome shotgun (WGS) entry which is preliminary data.</text>
</comment>
<feature type="compositionally biased region" description="Low complexity" evidence="1">
    <location>
        <begin position="212"/>
        <end position="246"/>
    </location>
</feature>
<proteinExistence type="predicted"/>
<feature type="compositionally biased region" description="Basic and acidic residues" evidence="1">
    <location>
        <begin position="310"/>
        <end position="319"/>
    </location>
</feature>
<feature type="compositionally biased region" description="Low complexity" evidence="1">
    <location>
        <begin position="1373"/>
        <end position="1388"/>
    </location>
</feature>
<feature type="compositionally biased region" description="Basic and acidic residues" evidence="1">
    <location>
        <begin position="155"/>
        <end position="165"/>
    </location>
</feature>
<evidence type="ECO:0000313" key="4">
    <source>
        <dbReference type="Proteomes" id="UP001176521"/>
    </source>
</evidence>
<feature type="region of interest" description="Disordered" evidence="1">
    <location>
        <begin position="1"/>
        <end position="423"/>
    </location>
</feature>
<feature type="compositionally biased region" description="Gly residues" evidence="1">
    <location>
        <begin position="1489"/>
        <end position="1505"/>
    </location>
</feature>
<dbReference type="GO" id="GO:0005829">
    <property type="term" value="C:cytosol"/>
    <property type="evidence" value="ECO:0007669"/>
    <property type="project" value="TreeGrafter"/>
</dbReference>
<feature type="compositionally biased region" description="Polar residues" evidence="1">
    <location>
        <begin position="320"/>
        <end position="339"/>
    </location>
</feature>
<name>A0AAN6GGS8_9BASI</name>
<keyword evidence="4" id="KW-1185">Reference proteome</keyword>
<feature type="compositionally biased region" description="Low complexity" evidence="1">
    <location>
        <begin position="67"/>
        <end position="92"/>
    </location>
</feature>
<feature type="compositionally biased region" description="Basic and acidic residues" evidence="1">
    <location>
        <begin position="1209"/>
        <end position="1219"/>
    </location>
</feature>
<feature type="compositionally biased region" description="Acidic residues" evidence="1">
    <location>
        <begin position="969"/>
        <end position="985"/>
    </location>
</feature>
<feature type="compositionally biased region" description="Basic and acidic residues" evidence="1">
    <location>
        <begin position="1124"/>
        <end position="1141"/>
    </location>
</feature>